<evidence type="ECO:0000313" key="2">
    <source>
        <dbReference type="EMBL" id="KAL1843385.1"/>
    </source>
</evidence>
<keyword evidence="3" id="KW-1185">Reference proteome</keyword>
<feature type="compositionally biased region" description="Polar residues" evidence="1">
    <location>
        <begin position="113"/>
        <end position="124"/>
    </location>
</feature>
<feature type="region of interest" description="Disordered" evidence="1">
    <location>
        <begin position="1"/>
        <end position="29"/>
    </location>
</feature>
<dbReference type="PANTHER" id="PTHR39398:SF1">
    <property type="entry name" value="CSN8_PSMD8_EIF3K DOMAIN-CONTAINING PROTEIN"/>
    <property type="match status" value="1"/>
</dbReference>
<evidence type="ECO:0000313" key="3">
    <source>
        <dbReference type="Proteomes" id="UP001583172"/>
    </source>
</evidence>
<dbReference type="EMBL" id="JAZGSY010000018">
    <property type="protein sequence ID" value="KAL1843385.1"/>
    <property type="molecule type" value="Genomic_DNA"/>
</dbReference>
<sequence>MSRRSNRPPSGREGRLKPIEQDPLAEYGLPSKGEKRLLSHRVQESYYALIVSRYLAFCTDAGDSDTLQQQFARHVMAATTAAATSSHPPPPPPKHHTRSEPGSAPNKRAGSATDASTSTNPRTKSNTESDPKVTAELDTILSALRKLREGIIASRRRDHFATQVFLFSARAGILAGAYETYHPSLAYLMRRHVEEQDQRRRQLLQGREQQEEERRQRQQEQQELYQQRQRQRQQRRQEQQEQEQRQEAEEQETEPNHLRRSRSWSGSSSTRFTTAKPTDPSPTTTTSTPDPTNPPSPSSNDTTTTNPIPSADDSDLTPLELTEILTYLILDASCRQSNLLQAYSLLHQHRRHLRAPDLHLTSSTLRALATDNWVAFRRLLARHADGYQARLMALADKRVTAHVLKAVGRAYLILPSGVVEEWTGRRWGELVGEFGVGWELGGDGRVTIRKIGGRTA</sequence>
<organism evidence="2 3">
    <name type="scientific">Humicola insolens</name>
    <name type="common">Soft-rot fungus</name>
    <dbReference type="NCBI Taxonomy" id="85995"/>
    <lineage>
        <taxon>Eukaryota</taxon>
        <taxon>Fungi</taxon>
        <taxon>Dikarya</taxon>
        <taxon>Ascomycota</taxon>
        <taxon>Pezizomycotina</taxon>
        <taxon>Sordariomycetes</taxon>
        <taxon>Sordariomycetidae</taxon>
        <taxon>Sordariales</taxon>
        <taxon>Chaetomiaceae</taxon>
        <taxon>Mycothermus</taxon>
    </lineage>
</organism>
<feature type="compositionally biased region" description="Low complexity" evidence="1">
    <location>
        <begin position="263"/>
        <end position="290"/>
    </location>
</feature>
<reference evidence="2 3" key="1">
    <citation type="journal article" date="2024" name="Commun. Biol.">
        <title>Comparative genomic analysis of thermophilic fungi reveals convergent evolutionary adaptations and gene losses.</title>
        <authorList>
            <person name="Steindorff A.S."/>
            <person name="Aguilar-Pontes M.V."/>
            <person name="Robinson A.J."/>
            <person name="Andreopoulos B."/>
            <person name="LaButti K."/>
            <person name="Kuo A."/>
            <person name="Mondo S."/>
            <person name="Riley R."/>
            <person name="Otillar R."/>
            <person name="Haridas S."/>
            <person name="Lipzen A."/>
            <person name="Grimwood J."/>
            <person name="Schmutz J."/>
            <person name="Clum A."/>
            <person name="Reid I.D."/>
            <person name="Moisan M.C."/>
            <person name="Butler G."/>
            <person name="Nguyen T.T.M."/>
            <person name="Dewar K."/>
            <person name="Conant G."/>
            <person name="Drula E."/>
            <person name="Henrissat B."/>
            <person name="Hansel C."/>
            <person name="Singer S."/>
            <person name="Hutchinson M.I."/>
            <person name="de Vries R.P."/>
            <person name="Natvig D.O."/>
            <person name="Powell A.J."/>
            <person name="Tsang A."/>
            <person name="Grigoriev I.V."/>
        </authorList>
    </citation>
    <scope>NUCLEOTIDE SEQUENCE [LARGE SCALE GENOMIC DNA]</scope>
    <source>
        <strain evidence="2 3">CBS 620.91</strain>
    </source>
</reference>
<accession>A0ABR3VPL1</accession>
<feature type="compositionally biased region" description="Basic and acidic residues" evidence="1">
    <location>
        <begin position="235"/>
        <end position="248"/>
    </location>
</feature>
<feature type="region of interest" description="Disordered" evidence="1">
    <location>
        <begin position="231"/>
        <end position="315"/>
    </location>
</feature>
<dbReference type="Proteomes" id="UP001583172">
    <property type="component" value="Unassembled WGS sequence"/>
</dbReference>
<feature type="region of interest" description="Disordered" evidence="1">
    <location>
        <begin position="78"/>
        <end position="133"/>
    </location>
</feature>
<feature type="compositionally biased region" description="Basic and acidic residues" evidence="1">
    <location>
        <begin position="10"/>
        <end position="20"/>
    </location>
</feature>
<proteinExistence type="predicted"/>
<gene>
    <name evidence="2" type="ORF">VTJ49DRAFT_1972</name>
</gene>
<protein>
    <recommendedName>
        <fullName evidence="4">CSN8/PSMD8/EIF3K domain-containing protein</fullName>
    </recommendedName>
</protein>
<evidence type="ECO:0000256" key="1">
    <source>
        <dbReference type="SAM" id="MobiDB-lite"/>
    </source>
</evidence>
<dbReference type="PANTHER" id="PTHR39398">
    <property type="entry name" value="YALI0F14311P"/>
    <property type="match status" value="1"/>
</dbReference>
<evidence type="ECO:0008006" key="4">
    <source>
        <dbReference type="Google" id="ProtNLM"/>
    </source>
</evidence>
<feature type="compositionally biased region" description="Low complexity" evidence="1">
    <location>
        <begin position="298"/>
        <end position="307"/>
    </location>
</feature>
<name>A0ABR3VPL1_HUMIN</name>
<comment type="caution">
    <text evidence="2">The sequence shown here is derived from an EMBL/GenBank/DDBJ whole genome shotgun (WGS) entry which is preliminary data.</text>
</comment>